<comment type="similarity">
    <text evidence="6">Belongs to the class-I aminoacyl-tRNA synthetase family.</text>
</comment>
<dbReference type="InterPro" id="IPR050132">
    <property type="entry name" value="Gln/Glu-tRNA_Ligase"/>
</dbReference>
<dbReference type="PANTHER" id="PTHR43097">
    <property type="entry name" value="GLUTAMINE-TRNA LIGASE"/>
    <property type="match status" value="1"/>
</dbReference>
<dbReference type="GO" id="GO:0004819">
    <property type="term" value="F:glutamine-tRNA ligase activity"/>
    <property type="evidence" value="ECO:0007669"/>
    <property type="project" value="TreeGrafter"/>
</dbReference>
<reference evidence="8 9" key="1">
    <citation type="journal article" date="2018" name="Mol. Plant">
        <title>The genome of Artemisia annua provides insight into the evolution of Asteraceae family and artemisinin biosynthesis.</title>
        <authorList>
            <person name="Shen Q."/>
            <person name="Zhang L."/>
            <person name="Liao Z."/>
            <person name="Wang S."/>
            <person name="Yan T."/>
            <person name="Shi P."/>
            <person name="Liu M."/>
            <person name="Fu X."/>
            <person name="Pan Q."/>
            <person name="Wang Y."/>
            <person name="Lv Z."/>
            <person name="Lu X."/>
            <person name="Zhang F."/>
            <person name="Jiang W."/>
            <person name="Ma Y."/>
            <person name="Chen M."/>
            <person name="Hao X."/>
            <person name="Li L."/>
            <person name="Tang Y."/>
            <person name="Lv G."/>
            <person name="Zhou Y."/>
            <person name="Sun X."/>
            <person name="Brodelius P.E."/>
            <person name="Rose J.K.C."/>
            <person name="Tang K."/>
        </authorList>
    </citation>
    <scope>NUCLEOTIDE SEQUENCE [LARGE SCALE GENOMIC DNA]</scope>
    <source>
        <strain evidence="9">cv. Huhao1</strain>
        <tissue evidence="8">Leaf</tissue>
    </source>
</reference>
<keyword evidence="4 6" id="KW-0648">Protein biosynthesis</keyword>
<dbReference type="GO" id="GO:0005829">
    <property type="term" value="C:cytosol"/>
    <property type="evidence" value="ECO:0007669"/>
    <property type="project" value="TreeGrafter"/>
</dbReference>
<dbReference type="EMBL" id="PKPP01010467">
    <property type="protein sequence ID" value="PWA46055.1"/>
    <property type="molecule type" value="Genomic_DNA"/>
</dbReference>
<dbReference type="Pfam" id="PF00749">
    <property type="entry name" value="tRNA-synt_1c"/>
    <property type="match status" value="1"/>
</dbReference>
<comment type="caution">
    <text evidence="8">The sequence shown here is derived from an EMBL/GenBank/DDBJ whole genome shotgun (WGS) entry which is preliminary data.</text>
</comment>
<proteinExistence type="inferred from homology"/>
<dbReference type="Proteomes" id="UP000245207">
    <property type="component" value="Unassembled WGS sequence"/>
</dbReference>
<dbReference type="SUPFAM" id="SSF52374">
    <property type="entry name" value="Nucleotidylyl transferase"/>
    <property type="match status" value="1"/>
</dbReference>
<evidence type="ECO:0000313" key="8">
    <source>
        <dbReference type="EMBL" id="PWA46055.1"/>
    </source>
</evidence>
<accession>A0A2U1LAM5</accession>
<dbReference type="GO" id="GO:0006425">
    <property type="term" value="P:glutaminyl-tRNA aminoacylation"/>
    <property type="evidence" value="ECO:0007669"/>
    <property type="project" value="TreeGrafter"/>
</dbReference>
<evidence type="ECO:0000313" key="9">
    <source>
        <dbReference type="Proteomes" id="UP000245207"/>
    </source>
</evidence>
<dbReference type="OrthoDB" id="1740467at2759"/>
<dbReference type="PANTHER" id="PTHR43097:SF4">
    <property type="entry name" value="GLUTAMINE--TRNA LIGASE"/>
    <property type="match status" value="1"/>
</dbReference>
<evidence type="ECO:0000256" key="3">
    <source>
        <dbReference type="ARBA" id="ARBA00022840"/>
    </source>
</evidence>
<evidence type="ECO:0000259" key="7">
    <source>
        <dbReference type="Pfam" id="PF00749"/>
    </source>
</evidence>
<evidence type="ECO:0000256" key="5">
    <source>
        <dbReference type="ARBA" id="ARBA00023146"/>
    </source>
</evidence>
<keyword evidence="1 6" id="KW-0436">Ligase</keyword>
<organism evidence="8 9">
    <name type="scientific">Artemisia annua</name>
    <name type="common">Sweet wormwood</name>
    <dbReference type="NCBI Taxonomy" id="35608"/>
    <lineage>
        <taxon>Eukaryota</taxon>
        <taxon>Viridiplantae</taxon>
        <taxon>Streptophyta</taxon>
        <taxon>Embryophyta</taxon>
        <taxon>Tracheophyta</taxon>
        <taxon>Spermatophyta</taxon>
        <taxon>Magnoliopsida</taxon>
        <taxon>eudicotyledons</taxon>
        <taxon>Gunneridae</taxon>
        <taxon>Pentapetalae</taxon>
        <taxon>asterids</taxon>
        <taxon>campanulids</taxon>
        <taxon>Asterales</taxon>
        <taxon>Asteraceae</taxon>
        <taxon>Asteroideae</taxon>
        <taxon>Anthemideae</taxon>
        <taxon>Artemisiinae</taxon>
        <taxon>Artemisia</taxon>
    </lineage>
</organism>
<dbReference type="STRING" id="35608.A0A2U1LAM5"/>
<keyword evidence="2 6" id="KW-0547">Nucleotide-binding</keyword>
<evidence type="ECO:0000256" key="1">
    <source>
        <dbReference type="ARBA" id="ARBA00022598"/>
    </source>
</evidence>
<dbReference type="GO" id="GO:0005524">
    <property type="term" value="F:ATP binding"/>
    <property type="evidence" value="ECO:0007669"/>
    <property type="project" value="UniProtKB-KW"/>
</dbReference>
<evidence type="ECO:0000256" key="4">
    <source>
        <dbReference type="ARBA" id="ARBA00022917"/>
    </source>
</evidence>
<protein>
    <submittedName>
        <fullName evidence="8">Aminoacyl-tRNA synthetase, class I, conserved site-containing protein</fullName>
    </submittedName>
</protein>
<evidence type="ECO:0000256" key="6">
    <source>
        <dbReference type="RuleBase" id="RU363037"/>
    </source>
</evidence>
<gene>
    <name evidence="8" type="ORF">CTI12_AA512520</name>
</gene>
<dbReference type="InterPro" id="IPR014729">
    <property type="entry name" value="Rossmann-like_a/b/a_fold"/>
</dbReference>
<name>A0A2U1LAM5_ARTAN</name>
<keyword evidence="3 6" id="KW-0067">ATP-binding</keyword>
<dbReference type="Gene3D" id="3.40.50.620">
    <property type="entry name" value="HUPs"/>
    <property type="match status" value="1"/>
</dbReference>
<feature type="domain" description="Glutamyl/glutaminyl-tRNA synthetase class Ib catalytic" evidence="7">
    <location>
        <begin position="214"/>
        <end position="251"/>
    </location>
</feature>
<sequence>MGNAKPNSSDIGSLVVEDNVIADDVKIELDVKAKMVVQPSFSKVALDDANTELWPMCHINEKMQEPTVKYDEPLDVIVEATPAAKNAESARDKNDAASVDHGLLSECGPIVTEGFAPIDARSSPNVLFMHAHVQTPFDNGKSGVCVPKVGGIGIPVHKEEALEAVPSEEELNPYTIPEENYKVHTEVFFSDRPVLRACNSKEILGKHLKTTGGKVLTHFPPKPNGYLHIGYAKAMFVDFGLAKDTGGGCYLK</sequence>
<evidence type="ECO:0000256" key="2">
    <source>
        <dbReference type="ARBA" id="ARBA00022741"/>
    </source>
</evidence>
<keyword evidence="9" id="KW-1185">Reference proteome</keyword>
<dbReference type="InterPro" id="IPR020058">
    <property type="entry name" value="Glu/Gln-tRNA-synth_Ib_cat-dom"/>
</dbReference>
<keyword evidence="5 6" id="KW-0030">Aminoacyl-tRNA synthetase</keyword>
<dbReference type="AlphaFoldDB" id="A0A2U1LAM5"/>